<dbReference type="InParanoid" id="H2YXQ9"/>
<evidence type="ECO:0000313" key="2">
    <source>
        <dbReference type="Proteomes" id="UP000007875"/>
    </source>
</evidence>
<name>H2YXQ9_CIOSA</name>
<organism evidence="1 2">
    <name type="scientific">Ciona savignyi</name>
    <name type="common">Pacific transparent sea squirt</name>
    <dbReference type="NCBI Taxonomy" id="51511"/>
    <lineage>
        <taxon>Eukaryota</taxon>
        <taxon>Metazoa</taxon>
        <taxon>Chordata</taxon>
        <taxon>Tunicata</taxon>
        <taxon>Ascidiacea</taxon>
        <taxon>Phlebobranchia</taxon>
        <taxon>Cionidae</taxon>
        <taxon>Ciona</taxon>
    </lineage>
</organism>
<reference evidence="2" key="1">
    <citation type="submission" date="2003-08" db="EMBL/GenBank/DDBJ databases">
        <authorList>
            <person name="Birren B."/>
            <person name="Nusbaum C."/>
            <person name="Abebe A."/>
            <person name="Abouelleil A."/>
            <person name="Adekoya E."/>
            <person name="Ait-zahra M."/>
            <person name="Allen N."/>
            <person name="Allen T."/>
            <person name="An P."/>
            <person name="Anderson M."/>
            <person name="Anderson S."/>
            <person name="Arachchi H."/>
            <person name="Armbruster J."/>
            <person name="Bachantsang P."/>
            <person name="Baldwin J."/>
            <person name="Barry A."/>
            <person name="Bayul T."/>
            <person name="Blitshsteyn B."/>
            <person name="Bloom T."/>
            <person name="Blye J."/>
            <person name="Boguslavskiy L."/>
            <person name="Borowsky M."/>
            <person name="Boukhgalter B."/>
            <person name="Brunache A."/>
            <person name="Butler J."/>
            <person name="Calixte N."/>
            <person name="Calvo S."/>
            <person name="Camarata J."/>
            <person name="Campo K."/>
            <person name="Chang J."/>
            <person name="Cheshatsang Y."/>
            <person name="Citroen M."/>
            <person name="Collymore A."/>
            <person name="Considine T."/>
            <person name="Cook A."/>
            <person name="Cooke P."/>
            <person name="Corum B."/>
            <person name="Cuomo C."/>
            <person name="David R."/>
            <person name="Dawoe T."/>
            <person name="Degray S."/>
            <person name="Dodge S."/>
            <person name="Dooley K."/>
            <person name="Dorje P."/>
            <person name="Dorjee K."/>
            <person name="Dorris L."/>
            <person name="Duffey N."/>
            <person name="Dupes A."/>
            <person name="Elkins T."/>
            <person name="Engels R."/>
            <person name="Erickson J."/>
            <person name="Farina A."/>
            <person name="Faro S."/>
            <person name="Ferreira P."/>
            <person name="Fischer H."/>
            <person name="Fitzgerald M."/>
            <person name="Foley K."/>
            <person name="Gage D."/>
            <person name="Galagan J."/>
            <person name="Gearin G."/>
            <person name="Gnerre S."/>
            <person name="Gnirke A."/>
            <person name="Goyette A."/>
            <person name="Graham J."/>
            <person name="Grandbois E."/>
            <person name="Gyaltsen K."/>
            <person name="Hafez N."/>
            <person name="Hagopian D."/>
            <person name="Hagos B."/>
            <person name="Hall J."/>
            <person name="Hatcher B."/>
            <person name="Heller A."/>
            <person name="Higgins H."/>
            <person name="Honan T."/>
            <person name="Horn A."/>
            <person name="Houde N."/>
            <person name="Hughes L."/>
            <person name="Hulme W."/>
            <person name="Husby E."/>
            <person name="Iliev I."/>
            <person name="Jaffe D."/>
            <person name="Jones C."/>
            <person name="Kamal M."/>
            <person name="Kamat A."/>
            <person name="Kamvysselis M."/>
            <person name="Karlsson E."/>
            <person name="Kells C."/>
            <person name="Kieu A."/>
            <person name="Kisner P."/>
            <person name="Kodira C."/>
            <person name="Kulbokas E."/>
            <person name="Labutti K."/>
            <person name="Lama D."/>
            <person name="Landers T."/>
            <person name="Leger J."/>
            <person name="Levine S."/>
            <person name="Lewis D."/>
            <person name="Lewis T."/>
            <person name="Lindblad-toh K."/>
            <person name="Liu X."/>
            <person name="Lokyitsang T."/>
            <person name="Lokyitsang Y."/>
            <person name="Lucien O."/>
            <person name="Lui A."/>
            <person name="Ma L.J."/>
            <person name="Mabbitt R."/>
            <person name="Macdonald J."/>
            <person name="Maclean C."/>
            <person name="Major J."/>
            <person name="Manning J."/>
            <person name="Marabella R."/>
            <person name="Maru K."/>
            <person name="Matthews C."/>
            <person name="Mauceli E."/>
            <person name="Mccarthy M."/>
            <person name="Mcdonough S."/>
            <person name="Mcghee T."/>
            <person name="Meldrim J."/>
            <person name="Meneus L."/>
            <person name="Mesirov J."/>
            <person name="Mihalev A."/>
            <person name="Mihova T."/>
            <person name="Mikkelsen T."/>
            <person name="Mlenga V."/>
            <person name="Moru K."/>
            <person name="Mozes J."/>
            <person name="Mulrain L."/>
            <person name="Munson G."/>
            <person name="Naylor J."/>
            <person name="Newes C."/>
            <person name="Nguyen C."/>
            <person name="Nguyen N."/>
            <person name="Nguyen T."/>
            <person name="Nicol R."/>
            <person name="Nielsen C."/>
            <person name="Nizzari M."/>
            <person name="Norbu C."/>
            <person name="Norbu N."/>
            <person name="O'donnell P."/>
            <person name="Okoawo O."/>
            <person name="O'leary S."/>
            <person name="Omotosho B."/>
            <person name="O'neill K."/>
            <person name="Osman S."/>
            <person name="Parker S."/>
            <person name="Perrin D."/>
            <person name="Phunkhang P."/>
            <person name="Piqani B."/>
            <person name="Purcell S."/>
            <person name="Rachupka T."/>
            <person name="Ramasamy U."/>
            <person name="Rameau R."/>
            <person name="Ray V."/>
            <person name="Raymond C."/>
            <person name="Retta R."/>
            <person name="Richardson S."/>
            <person name="Rise C."/>
            <person name="Rodriguez J."/>
            <person name="Rogers J."/>
            <person name="Rogov P."/>
            <person name="Rutman M."/>
            <person name="Schupbach R."/>
            <person name="Seaman C."/>
            <person name="Settipalli S."/>
            <person name="Sharpe T."/>
            <person name="Sheridan J."/>
            <person name="Sherpa N."/>
            <person name="Shi J."/>
            <person name="Smirnov S."/>
            <person name="Smith C."/>
            <person name="Sougnez C."/>
            <person name="Spencer B."/>
            <person name="Stalker J."/>
            <person name="Stange-thomann N."/>
            <person name="Stavropoulos S."/>
            <person name="Stetson K."/>
            <person name="Stone C."/>
            <person name="Stone S."/>
            <person name="Stubbs M."/>
            <person name="Talamas J."/>
            <person name="Tchuinga P."/>
            <person name="Tenzing P."/>
            <person name="Tesfaye S."/>
            <person name="Theodore J."/>
            <person name="Thoulutsang Y."/>
            <person name="Topham K."/>
            <person name="Towey S."/>
            <person name="Tsamla T."/>
            <person name="Tsomo N."/>
            <person name="Vallee D."/>
            <person name="Vassiliev H."/>
            <person name="Venkataraman V."/>
            <person name="Vinson J."/>
            <person name="Vo A."/>
            <person name="Wade C."/>
            <person name="Wang S."/>
            <person name="Wangchuk T."/>
            <person name="Wangdi T."/>
            <person name="Whittaker C."/>
            <person name="Wilkinson J."/>
            <person name="Wu Y."/>
            <person name="Wyman D."/>
            <person name="Yadav S."/>
            <person name="Yang S."/>
            <person name="Yang X."/>
            <person name="Yeager S."/>
            <person name="Yee E."/>
            <person name="Young G."/>
            <person name="Zainoun J."/>
            <person name="Zembeck L."/>
            <person name="Zimmer A."/>
            <person name="Zody M."/>
            <person name="Lander E."/>
        </authorList>
    </citation>
    <scope>NUCLEOTIDE SEQUENCE [LARGE SCALE GENOMIC DNA]</scope>
</reference>
<keyword evidence="2" id="KW-1185">Reference proteome</keyword>
<dbReference type="AlphaFoldDB" id="H2YXQ9"/>
<proteinExistence type="predicted"/>
<reference evidence="1" key="3">
    <citation type="submission" date="2025-09" db="UniProtKB">
        <authorList>
            <consortium name="Ensembl"/>
        </authorList>
    </citation>
    <scope>IDENTIFICATION</scope>
</reference>
<sequence length="216" mass="24992">MHRVFVSKRTTVFVLLVPLMCLLICVSVEVNLAYRYSDWPTKEDLNYLRHSQYFDRLQNLTFRVRAVKSDKEVDIKQVLVSQPRNQQDNYDLNYNPNLLFMPIHTKTSKNITLIDKQWTCANLHAIETSIHCSTDEQSEGKLPSNDGTTMDVTCASIMDHGRGDKTLLRKDLKVFFNLYLMQSWPGVPKLHAVCIVLKNEQEVESENHFSVNDVKA</sequence>
<reference evidence="1" key="2">
    <citation type="submission" date="2025-08" db="UniProtKB">
        <authorList>
            <consortium name="Ensembl"/>
        </authorList>
    </citation>
    <scope>IDENTIFICATION</scope>
</reference>
<dbReference type="Proteomes" id="UP000007875">
    <property type="component" value="Unassembled WGS sequence"/>
</dbReference>
<evidence type="ECO:0000313" key="1">
    <source>
        <dbReference type="Ensembl" id="ENSCSAVP00000010120.1"/>
    </source>
</evidence>
<dbReference type="Ensembl" id="ENSCSAVT00000010243.1">
    <property type="protein sequence ID" value="ENSCSAVP00000010120.1"/>
    <property type="gene ID" value="ENSCSAVG00000005963.1"/>
</dbReference>
<protein>
    <submittedName>
        <fullName evidence="1">Uncharacterized protein</fullName>
    </submittedName>
</protein>
<accession>H2YXQ9</accession>
<dbReference type="HOGENOM" id="CLU_1280244_0_0_1"/>